<dbReference type="AlphaFoldDB" id="A0A1A5YEM8"/>
<dbReference type="EMBL" id="LYPA01000067">
    <property type="protein sequence ID" value="OBR64039.1"/>
    <property type="molecule type" value="Genomic_DNA"/>
</dbReference>
<comment type="caution">
    <text evidence="2">The sequence shown here is derived from an EMBL/GenBank/DDBJ whole genome shotgun (WGS) entry which is preliminary data.</text>
</comment>
<evidence type="ECO:0000313" key="2">
    <source>
        <dbReference type="EMBL" id="OBR64039.1"/>
    </source>
</evidence>
<dbReference type="NCBIfam" id="NF041644">
    <property type="entry name" value="CBO0543_fam"/>
    <property type="match status" value="1"/>
</dbReference>
<keyword evidence="1" id="KW-0812">Transmembrane</keyword>
<sequence>MFLNIIIGFILPWLLAYPLACKYAKLFLVMSPITAIIALLINTIGFYFDFWHFKPVLERNETISAIPLDLGLYAVLGSLMVYFLTKRLFGIPSIIVFLLFVSFTTLLEYLALMLERVTYTNGWHIGWTFISYSTAFFLVVLAWRFVKSHIDLA</sequence>
<feature type="transmembrane region" description="Helical" evidence="1">
    <location>
        <begin position="89"/>
        <end position="112"/>
    </location>
</feature>
<feature type="transmembrane region" description="Helical" evidence="1">
    <location>
        <begin position="62"/>
        <end position="83"/>
    </location>
</feature>
<feature type="transmembrane region" description="Helical" evidence="1">
    <location>
        <begin position="124"/>
        <end position="146"/>
    </location>
</feature>
<accession>A0A1A5YEM8</accession>
<dbReference type="InterPro" id="IPR048147">
    <property type="entry name" value="CBO0543-like"/>
</dbReference>
<dbReference type="Proteomes" id="UP000092024">
    <property type="component" value="Unassembled WGS sequence"/>
</dbReference>
<organism evidence="2 3">
    <name type="scientific">Paenibacillus oryzae</name>
    <dbReference type="NCBI Taxonomy" id="1844972"/>
    <lineage>
        <taxon>Bacteria</taxon>
        <taxon>Bacillati</taxon>
        <taxon>Bacillota</taxon>
        <taxon>Bacilli</taxon>
        <taxon>Bacillales</taxon>
        <taxon>Paenibacillaceae</taxon>
        <taxon>Paenibacillus</taxon>
    </lineage>
</organism>
<keyword evidence="1" id="KW-1133">Transmembrane helix</keyword>
<name>A0A1A5YEM8_9BACL</name>
<evidence type="ECO:0000256" key="1">
    <source>
        <dbReference type="SAM" id="Phobius"/>
    </source>
</evidence>
<keyword evidence="3" id="KW-1185">Reference proteome</keyword>
<reference evidence="2 3" key="1">
    <citation type="submission" date="2016-05" db="EMBL/GenBank/DDBJ databases">
        <title>Paenibacillus oryzae. sp. nov., isolated from the rice root.</title>
        <authorList>
            <person name="Zhang J."/>
            <person name="Zhang X."/>
        </authorList>
    </citation>
    <scope>NUCLEOTIDE SEQUENCE [LARGE SCALE GENOMIC DNA]</scope>
    <source>
        <strain evidence="2 3">1DrF-4</strain>
    </source>
</reference>
<dbReference type="RefSeq" id="WP_068685453.1">
    <property type="nucleotide sequence ID" value="NZ_LYPA01000067.1"/>
</dbReference>
<proteinExistence type="predicted"/>
<feature type="transmembrane region" description="Helical" evidence="1">
    <location>
        <begin position="30"/>
        <end position="50"/>
    </location>
</feature>
<evidence type="ECO:0000313" key="3">
    <source>
        <dbReference type="Proteomes" id="UP000092024"/>
    </source>
</evidence>
<protein>
    <submittedName>
        <fullName evidence="2">Uncharacterized protein</fullName>
    </submittedName>
</protein>
<dbReference type="OrthoDB" id="1913203at2"/>
<gene>
    <name evidence="2" type="ORF">A7K91_20320</name>
</gene>
<keyword evidence="1" id="KW-0472">Membrane</keyword>